<dbReference type="Pfam" id="PF21687">
    <property type="entry name" value="T2SSK_1st"/>
    <property type="match status" value="1"/>
</dbReference>
<feature type="domain" description="T2SS protein K first SAM-like" evidence="11">
    <location>
        <begin position="108"/>
        <end position="208"/>
    </location>
</feature>
<keyword evidence="9 10" id="KW-0472">Membrane</keyword>
<evidence type="ECO:0000256" key="6">
    <source>
        <dbReference type="ARBA" id="ARBA00022692"/>
    </source>
</evidence>
<dbReference type="InterPro" id="IPR049031">
    <property type="entry name" value="T2SSK_SAM-like_1st"/>
</dbReference>
<keyword evidence="6" id="KW-0812">Transmembrane</keyword>
<evidence type="ECO:0000256" key="5">
    <source>
        <dbReference type="ARBA" id="ARBA00022519"/>
    </source>
</evidence>
<evidence type="ECO:0000256" key="3">
    <source>
        <dbReference type="ARBA" id="ARBA00022448"/>
    </source>
</evidence>
<keyword evidence="13" id="KW-1185">Reference proteome</keyword>
<evidence type="ECO:0000256" key="1">
    <source>
        <dbReference type="ARBA" id="ARBA00004533"/>
    </source>
</evidence>
<keyword evidence="3 10" id="KW-0813">Transport</keyword>
<comment type="similarity">
    <text evidence="2 10">Belongs to the GSP K family.</text>
</comment>
<dbReference type="InterPro" id="IPR045584">
    <property type="entry name" value="Pilin-like"/>
</dbReference>
<evidence type="ECO:0000256" key="10">
    <source>
        <dbReference type="PIRNR" id="PIRNR002786"/>
    </source>
</evidence>
<evidence type="ECO:0000256" key="8">
    <source>
        <dbReference type="ARBA" id="ARBA00022989"/>
    </source>
</evidence>
<dbReference type="NCBIfam" id="NF037980">
    <property type="entry name" value="T2SS_GspK"/>
    <property type="match status" value="1"/>
</dbReference>
<evidence type="ECO:0000256" key="7">
    <source>
        <dbReference type="ARBA" id="ARBA00022927"/>
    </source>
</evidence>
<evidence type="ECO:0000313" key="12">
    <source>
        <dbReference type="EMBL" id="PCO07131.1"/>
    </source>
</evidence>
<dbReference type="PIRSF" id="PIRSF002786">
    <property type="entry name" value="XcpX"/>
    <property type="match status" value="1"/>
</dbReference>
<comment type="caution">
    <text evidence="12">The sequence shown here is derived from an EMBL/GenBank/DDBJ whole genome shotgun (WGS) entry which is preliminary data.</text>
</comment>
<dbReference type="Gene3D" id="3.30.1300.30">
    <property type="entry name" value="GSPII I/J protein-like"/>
    <property type="match status" value="1"/>
</dbReference>
<protein>
    <recommendedName>
        <fullName evidence="10">Type II secretion system protein K</fullName>
    </recommendedName>
</protein>
<dbReference type="InterPro" id="IPR005628">
    <property type="entry name" value="GspK"/>
</dbReference>
<name>A0ABX4I4U3_9GAMM</name>
<dbReference type="InterPro" id="IPR038072">
    <property type="entry name" value="GspK_central_sf"/>
</dbReference>
<dbReference type="SUPFAM" id="SSF54523">
    <property type="entry name" value="Pili subunits"/>
    <property type="match status" value="1"/>
</dbReference>
<gene>
    <name evidence="12" type="ORF">AWR36_003980</name>
</gene>
<dbReference type="Proteomes" id="UP000218427">
    <property type="component" value="Unassembled WGS sequence"/>
</dbReference>
<evidence type="ECO:0000256" key="2">
    <source>
        <dbReference type="ARBA" id="ARBA00007246"/>
    </source>
</evidence>
<organism evidence="12 13">
    <name type="scientific">Microbulbifer flavimaris</name>
    <dbReference type="NCBI Taxonomy" id="1781068"/>
    <lineage>
        <taxon>Bacteria</taxon>
        <taxon>Pseudomonadati</taxon>
        <taxon>Pseudomonadota</taxon>
        <taxon>Gammaproteobacteria</taxon>
        <taxon>Cellvibrionales</taxon>
        <taxon>Microbulbiferaceae</taxon>
        <taxon>Microbulbifer</taxon>
    </lineage>
</organism>
<keyword evidence="5 10" id="KW-0997">Cell inner membrane</keyword>
<evidence type="ECO:0000256" key="4">
    <source>
        <dbReference type="ARBA" id="ARBA00022475"/>
    </source>
</evidence>
<evidence type="ECO:0000313" key="13">
    <source>
        <dbReference type="Proteomes" id="UP000218427"/>
    </source>
</evidence>
<keyword evidence="4 10" id="KW-1003">Cell membrane</keyword>
<dbReference type="EMBL" id="LRFG02000001">
    <property type="protein sequence ID" value="PCO07131.1"/>
    <property type="molecule type" value="Genomic_DNA"/>
</dbReference>
<dbReference type="SUPFAM" id="SSF158544">
    <property type="entry name" value="GspK insert domain-like"/>
    <property type="match status" value="1"/>
</dbReference>
<dbReference type="PANTHER" id="PTHR38831">
    <property type="entry name" value="TYPE II SECRETION SYSTEM PROTEIN K"/>
    <property type="match status" value="1"/>
</dbReference>
<dbReference type="Gene3D" id="1.10.40.60">
    <property type="entry name" value="EpsJ-like"/>
    <property type="match status" value="2"/>
</dbReference>
<keyword evidence="7" id="KW-0653">Protein transport</keyword>
<accession>A0ABX4I4U3</accession>
<proteinExistence type="inferred from homology"/>
<reference evidence="12" key="1">
    <citation type="submission" date="2017-08" db="EMBL/GenBank/DDBJ databases">
        <title>Microbulbifer marisrubri sp. nov., a halophilic alphaproteobacterium isolated from marine sediment of the Yellow Sea, China.</title>
        <authorList>
            <person name="Zhang G."/>
            <person name="Xiong Q."/>
        </authorList>
    </citation>
    <scope>NUCLEOTIDE SEQUENCE [LARGE SCALE GENOMIC DNA]</scope>
    <source>
        <strain evidence="12">WRN-8</strain>
    </source>
</reference>
<evidence type="ECO:0000256" key="9">
    <source>
        <dbReference type="ARBA" id="ARBA00023136"/>
    </source>
</evidence>
<keyword evidence="8" id="KW-1133">Transmembrane helix</keyword>
<sequence>MGALRAQRGVALITVLLVLVIAVAALTHTITRNRIAVTRTSALLANAQLAEFVVGAEAWARIALERDFEQDKELPVSADTALESWSVPALSFNPDNGKIRINIKDLNSCFNVNNLASAGRESEQKQIFERLVRNLTGKSDLARAIQDWVDDGDTPLAPGTEDDGYLGREWAHRTPDAPITDISELSAVTGMEPEDWRALRPYLCALPETGTAINVNFAPAELLSAIEPQARAAELESFREADGVFTERSQLEAYGLNGAGGLVFHSRYFLARIAVQLGDQGDHQQYWESLLQLDERRGLVHVVQRQRRPFAMVQMGELLGETASEISQKSNEIN</sequence>
<dbReference type="PANTHER" id="PTHR38831:SF1">
    <property type="entry name" value="TYPE II SECRETION SYSTEM PROTEIN K-RELATED"/>
    <property type="match status" value="1"/>
</dbReference>
<comment type="subcellular location">
    <subcellularLocation>
        <location evidence="1 10">Cell inner membrane</location>
    </subcellularLocation>
</comment>
<evidence type="ECO:0000259" key="11">
    <source>
        <dbReference type="Pfam" id="PF21687"/>
    </source>
</evidence>